<dbReference type="InterPro" id="IPR053545">
    <property type="entry name" value="Enoyl-CoA_hydratase-like"/>
</dbReference>
<evidence type="ECO:0000313" key="3">
    <source>
        <dbReference type="Proteomes" id="UP001165042"/>
    </source>
</evidence>
<feature type="region of interest" description="Disordered" evidence="1">
    <location>
        <begin position="1"/>
        <end position="22"/>
    </location>
</feature>
<name>A0A9W6QLU9_9PSEU</name>
<dbReference type="SUPFAM" id="SSF52096">
    <property type="entry name" value="ClpP/crotonase"/>
    <property type="match status" value="1"/>
</dbReference>
<dbReference type="PANTHER" id="PTHR11941">
    <property type="entry name" value="ENOYL-COA HYDRATASE-RELATED"/>
    <property type="match status" value="1"/>
</dbReference>
<feature type="compositionally biased region" description="Pro residues" evidence="1">
    <location>
        <begin position="1"/>
        <end position="14"/>
    </location>
</feature>
<dbReference type="Proteomes" id="UP001165042">
    <property type="component" value="Unassembled WGS sequence"/>
</dbReference>
<keyword evidence="3" id="KW-1185">Reference proteome</keyword>
<accession>A0A9W6QLU9</accession>
<gene>
    <name evidence="2" type="ORF">Aglo03_36290</name>
</gene>
<dbReference type="GO" id="GO:0003824">
    <property type="term" value="F:catalytic activity"/>
    <property type="evidence" value="ECO:0007669"/>
    <property type="project" value="UniProtKB-ARBA"/>
</dbReference>
<dbReference type="InterPro" id="IPR029045">
    <property type="entry name" value="ClpP/crotonase-like_dom_sf"/>
</dbReference>
<sequence>MTSPVPSPTCPPTGGPEVDVGGDRPMAELAALLDRACAAAERDRRVLVLWHHEAARPWPGAADGTDVAAWERVLRRVERLDVPVVAVLAGACGGPALETALVADHRIAAVDARVGLPRNQGRVWPGVVLHRLATHLGAARARSLVVRATDLTAADAHRIGLVDEVVDDPAAALAAVIADIGPVTSGFAARRALLLDAAGRDHATALAAHLAACDAELTRIGLPGRLPAPH</sequence>
<dbReference type="InterPro" id="IPR001753">
    <property type="entry name" value="Enoyl-CoA_hydra/iso"/>
</dbReference>
<evidence type="ECO:0008006" key="4">
    <source>
        <dbReference type="Google" id="ProtNLM"/>
    </source>
</evidence>
<protein>
    <recommendedName>
        <fullName evidence="4">(3,5-dihydroxycyclohex-3-enyl)acetyl-CoA dehydratase subunit B</fullName>
    </recommendedName>
</protein>
<dbReference type="AlphaFoldDB" id="A0A9W6QLU9"/>
<dbReference type="NCBIfam" id="NF042431">
    <property type="entry name" value="EnCoAhydt_DpgB"/>
    <property type="match status" value="1"/>
</dbReference>
<proteinExistence type="predicted"/>
<dbReference type="Gene3D" id="3.90.226.10">
    <property type="entry name" value="2-enoyl-CoA Hydratase, Chain A, domain 1"/>
    <property type="match status" value="1"/>
</dbReference>
<reference evidence="2" key="1">
    <citation type="submission" date="2023-02" db="EMBL/GenBank/DDBJ databases">
        <title>Actinokineospora globicatena NBRC 15670.</title>
        <authorList>
            <person name="Ichikawa N."/>
            <person name="Sato H."/>
            <person name="Tonouchi N."/>
        </authorList>
    </citation>
    <scope>NUCLEOTIDE SEQUENCE</scope>
    <source>
        <strain evidence="2">NBRC 15670</strain>
    </source>
</reference>
<dbReference type="EMBL" id="BSSD01000005">
    <property type="protein sequence ID" value="GLW92813.1"/>
    <property type="molecule type" value="Genomic_DNA"/>
</dbReference>
<dbReference type="RefSeq" id="WP_285611286.1">
    <property type="nucleotide sequence ID" value="NZ_BSSD01000005.1"/>
</dbReference>
<organism evidence="2 3">
    <name type="scientific">Actinokineospora globicatena</name>
    <dbReference type="NCBI Taxonomy" id="103729"/>
    <lineage>
        <taxon>Bacteria</taxon>
        <taxon>Bacillati</taxon>
        <taxon>Actinomycetota</taxon>
        <taxon>Actinomycetes</taxon>
        <taxon>Pseudonocardiales</taxon>
        <taxon>Pseudonocardiaceae</taxon>
        <taxon>Actinokineospora</taxon>
    </lineage>
</organism>
<dbReference type="Pfam" id="PF00378">
    <property type="entry name" value="ECH_1"/>
    <property type="match status" value="1"/>
</dbReference>
<comment type="caution">
    <text evidence="2">The sequence shown here is derived from an EMBL/GenBank/DDBJ whole genome shotgun (WGS) entry which is preliminary data.</text>
</comment>
<evidence type="ECO:0000256" key="1">
    <source>
        <dbReference type="SAM" id="MobiDB-lite"/>
    </source>
</evidence>
<dbReference type="GO" id="GO:0006635">
    <property type="term" value="P:fatty acid beta-oxidation"/>
    <property type="evidence" value="ECO:0007669"/>
    <property type="project" value="TreeGrafter"/>
</dbReference>
<evidence type="ECO:0000313" key="2">
    <source>
        <dbReference type="EMBL" id="GLW92813.1"/>
    </source>
</evidence>
<dbReference type="CDD" id="cd06558">
    <property type="entry name" value="crotonase-like"/>
    <property type="match status" value="1"/>
</dbReference>
<dbReference type="PANTHER" id="PTHR11941:SF54">
    <property type="entry name" value="ENOYL-COA HYDRATASE, MITOCHONDRIAL"/>
    <property type="match status" value="1"/>
</dbReference>